<dbReference type="AlphaFoldDB" id="A0A0E9SE90"/>
<proteinExistence type="predicted"/>
<evidence type="ECO:0000313" key="1">
    <source>
        <dbReference type="EMBL" id="JAH38798.1"/>
    </source>
</evidence>
<organism evidence="1">
    <name type="scientific">Anguilla anguilla</name>
    <name type="common">European freshwater eel</name>
    <name type="synonym">Muraena anguilla</name>
    <dbReference type="NCBI Taxonomy" id="7936"/>
    <lineage>
        <taxon>Eukaryota</taxon>
        <taxon>Metazoa</taxon>
        <taxon>Chordata</taxon>
        <taxon>Craniata</taxon>
        <taxon>Vertebrata</taxon>
        <taxon>Euteleostomi</taxon>
        <taxon>Actinopterygii</taxon>
        <taxon>Neopterygii</taxon>
        <taxon>Teleostei</taxon>
        <taxon>Anguilliformes</taxon>
        <taxon>Anguillidae</taxon>
        <taxon>Anguilla</taxon>
    </lineage>
</organism>
<name>A0A0E9SE90_ANGAN</name>
<accession>A0A0E9SE90</accession>
<sequence length="42" mass="4778">MPRCHTVKNRVPYTIGNIAPEDSKRELVKHVPLSAPNTRTSY</sequence>
<reference evidence="1" key="2">
    <citation type="journal article" date="2015" name="Fish Shellfish Immunol.">
        <title>Early steps in the European eel (Anguilla anguilla)-Vibrio vulnificus interaction in the gills: Role of the RtxA13 toxin.</title>
        <authorList>
            <person name="Callol A."/>
            <person name="Pajuelo D."/>
            <person name="Ebbesson L."/>
            <person name="Teles M."/>
            <person name="MacKenzie S."/>
            <person name="Amaro C."/>
        </authorList>
    </citation>
    <scope>NUCLEOTIDE SEQUENCE</scope>
</reference>
<protein>
    <submittedName>
        <fullName evidence="1">Uncharacterized protein</fullName>
    </submittedName>
</protein>
<reference evidence="1" key="1">
    <citation type="submission" date="2014-11" db="EMBL/GenBank/DDBJ databases">
        <authorList>
            <person name="Amaro Gonzalez C."/>
        </authorList>
    </citation>
    <scope>NUCLEOTIDE SEQUENCE</scope>
</reference>
<dbReference type="EMBL" id="GBXM01069779">
    <property type="protein sequence ID" value="JAH38798.1"/>
    <property type="molecule type" value="Transcribed_RNA"/>
</dbReference>